<keyword evidence="1" id="KW-0723">Serine/threonine-protein kinase</keyword>
<dbReference type="PROSITE" id="PS50011">
    <property type="entry name" value="PROTEIN_KINASE_DOM"/>
    <property type="match status" value="1"/>
</dbReference>
<accession>A0A9W8J262</accession>
<keyword evidence="4" id="KW-0418">Kinase</keyword>
<dbReference type="Gene3D" id="3.30.200.20">
    <property type="entry name" value="Phosphorylase Kinase, domain 1"/>
    <property type="match status" value="1"/>
</dbReference>
<proteinExistence type="predicted"/>
<dbReference type="Proteomes" id="UP001140091">
    <property type="component" value="Unassembled WGS sequence"/>
</dbReference>
<feature type="domain" description="Protein kinase" evidence="7">
    <location>
        <begin position="1"/>
        <end position="224"/>
    </location>
</feature>
<dbReference type="Pfam" id="PF00069">
    <property type="entry name" value="Pkinase"/>
    <property type="match status" value="1"/>
</dbReference>
<feature type="region of interest" description="Disordered" evidence="6">
    <location>
        <begin position="539"/>
        <end position="592"/>
    </location>
</feature>
<dbReference type="SMART" id="SM00220">
    <property type="entry name" value="S_TKc"/>
    <property type="match status" value="1"/>
</dbReference>
<evidence type="ECO:0000313" key="9">
    <source>
        <dbReference type="Proteomes" id="UP001140091"/>
    </source>
</evidence>
<evidence type="ECO:0000256" key="2">
    <source>
        <dbReference type="ARBA" id="ARBA00022679"/>
    </source>
</evidence>
<dbReference type="InterPro" id="IPR000719">
    <property type="entry name" value="Prot_kinase_dom"/>
</dbReference>
<dbReference type="OrthoDB" id="347657at2759"/>
<gene>
    <name evidence="8" type="ORF">H1R20_g10223</name>
</gene>
<dbReference type="PANTHER" id="PTHR24351">
    <property type="entry name" value="RIBOSOMAL PROTEIN S6 KINASE"/>
    <property type="match status" value="1"/>
</dbReference>
<evidence type="ECO:0000256" key="3">
    <source>
        <dbReference type="ARBA" id="ARBA00022741"/>
    </source>
</evidence>
<sequence>MLCKRKKTGKVYTIRCRRDHYPWTEQDILETLRDLGAPFLPHLRSSFRESGRIHLVLDHFPGGSLRDLVDKTGTLTSQRVMFYASEIIVGISNLHSIGVMHRNINPDDILFDQSGHVVISNFEFAEAQCYQAPEILLGWAHDSVVDCWGFGMVLYFMFFGKHPFKIGAGPEGSEDLQARIIEGTLSPDSLRLIHPQTRDLILKCIERNPRIRLTLDDIKRHPFFANVSWAKVADRLVEVPPLPGSFERHAGRDARSGMTYSPVSPSSNPLGVIQLAPVQVQPLRIEKKASKSPITAPRETVDSPFVSLGPQQATEGGTGIQSPKPRAYKPLLSTDLDNGRPKDVPPVYGAEIWDILDQETQAATSTGTAQSGKRFLSLFKPKKSRNHRGVTTSASNSNNHRVSSIYPRNRLFSNFSTASFSWKKPRHSAGHGTGSTPNVAISYSRPESLDLPVGLEQIGSGIGFSYNLPPAIRSKASICSATPRSCHNIFGTRFTSTAATTTVGVPATTITANTTTSVSTQAAPGAATATTRAMGPLAINGLAGPDSSGPFHQLFQTQTGAASGPGQLSSLFQGGDNDSDNNHDPRLPRSGLARSTPWIASMQQSPQTCSTMQCGTKTGPTMAMMTASSSPESDDGPFTPTAVACEEPCAGVGGAGDCSKEFDLSGGTLEGKMEPDLTLRLVTPPAFA</sequence>
<dbReference type="SUPFAM" id="SSF56112">
    <property type="entry name" value="Protein kinase-like (PK-like)"/>
    <property type="match status" value="1"/>
</dbReference>
<keyword evidence="3" id="KW-0547">Nucleotide-binding</keyword>
<evidence type="ECO:0000256" key="6">
    <source>
        <dbReference type="SAM" id="MobiDB-lite"/>
    </source>
</evidence>
<organism evidence="8 9">
    <name type="scientific">Candolleomyces eurysporus</name>
    <dbReference type="NCBI Taxonomy" id="2828524"/>
    <lineage>
        <taxon>Eukaryota</taxon>
        <taxon>Fungi</taxon>
        <taxon>Dikarya</taxon>
        <taxon>Basidiomycota</taxon>
        <taxon>Agaricomycotina</taxon>
        <taxon>Agaricomycetes</taxon>
        <taxon>Agaricomycetidae</taxon>
        <taxon>Agaricales</taxon>
        <taxon>Agaricineae</taxon>
        <taxon>Psathyrellaceae</taxon>
        <taxon>Candolleomyces</taxon>
    </lineage>
</organism>
<comment type="caution">
    <text evidence="8">The sequence shown here is derived from an EMBL/GenBank/DDBJ whole genome shotgun (WGS) entry which is preliminary data.</text>
</comment>
<evidence type="ECO:0000256" key="1">
    <source>
        <dbReference type="ARBA" id="ARBA00022527"/>
    </source>
</evidence>
<evidence type="ECO:0000256" key="5">
    <source>
        <dbReference type="ARBA" id="ARBA00022840"/>
    </source>
</evidence>
<dbReference type="GO" id="GO:0005524">
    <property type="term" value="F:ATP binding"/>
    <property type="evidence" value="ECO:0007669"/>
    <property type="project" value="UniProtKB-KW"/>
</dbReference>
<dbReference type="Gene3D" id="1.10.510.10">
    <property type="entry name" value="Transferase(Phosphotransferase) domain 1"/>
    <property type="match status" value="1"/>
</dbReference>
<protein>
    <recommendedName>
        <fullName evidence="7">Protein kinase domain-containing protein</fullName>
    </recommendedName>
</protein>
<keyword evidence="9" id="KW-1185">Reference proteome</keyword>
<feature type="compositionally biased region" description="Polar residues" evidence="6">
    <location>
        <begin position="389"/>
        <end position="402"/>
    </location>
</feature>
<evidence type="ECO:0000313" key="8">
    <source>
        <dbReference type="EMBL" id="KAJ2926867.1"/>
    </source>
</evidence>
<reference evidence="8" key="1">
    <citation type="submission" date="2022-06" db="EMBL/GenBank/DDBJ databases">
        <title>Genome Sequence of Candolleomyces eurysporus.</title>
        <authorList>
            <person name="Buettner E."/>
        </authorList>
    </citation>
    <scope>NUCLEOTIDE SEQUENCE</scope>
    <source>
        <strain evidence="8">VTCC 930004</strain>
    </source>
</reference>
<name>A0A9W8J262_9AGAR</name>
<dbReference type="EMBL" id="JANBPK010001043">
    <property type="protein sequence ID" value="KAJ2926867.1"/>
    <property type="molecule type" value="Genomic_DNA"/>
</dbReference>
<keyword evidence="2" id="KW-0808">Transferase</keyword>
<dbReference type="GO" id="GO:0004674">
    <property type="term" value="F:protein serine/threonine kinase activity"/>
    <property type="evidence" value="ECO:0007669"/>
    <property type="project" value="UniProtKB-KW"/>
</dbReference>
<evidence type="ECO:0000259" key="7">
    <source>
        <dbReference type="PROSITE" id="PS50011"/>
    </source>
</evidence>
<dbReference type="InterPro" id="IPR011009">
    <property type="entry name" value="Kinase-like_dom_sf"/>
</dbReference>
<evidence type="ECO:0000256" key="4">
    <source>
        <dbReference type="ARBA" id="ARBA00022777"/>
    </source>
</evidence>
<feature type="region of interest" description="Disordered" evidence="6">
    <location>
        <begin position="289"/>
        <end position="326"/>
    </location>
</feature>
<feature type="non-terminal residue" evidence="8">
    <location>
        <position position="688"/>
    </location>
</feature>
<feature type="region of interest" description="Disordered" evidence="6">
    <location>
        <begin position="383"/>
        <end position="402"/>
    </location>
</feature>
<feature type="compositionally biased region" description="Polar residues" evidence="6">
    <location>
        <begin position="554"/>
        <end position="572"/>
    </location>
</feature>
<dbReference type="AlphaFoldDB" id="A0A9W8J262"/>
<keyword evidence="5" id="KW-0067">ATP-binding</keyword>